<protein>
    <submittedName>
        <fullName evidence="1">Uncharacterized protein</fullName>
    </submittedName>
</protein>
<keyword evidence="2" id="KW-1185">Reference proteome</keyword>
<proteinExistence type="predicted"/>
<gene>
    <name evidence="1" type="ORF">KEC16_13335</name>
</gene>
<dbReference type="EMBL" id="JAGTUF010000013">
    <property type="protein sequence ID" value="MBR9972702.1"/>
    <property type="molecule type" value="Genomic_DNA"/>
</dbReference>
<accession>A0ABS5IET4</accession>
<organism evidence="1 2">
    <name type="scientific">Magnetospirillum sulfuroxidans</name>
    <dbReference type="NCBI Taxonomy" id="611300"/>
    <lineage>
        <taxon>Bacteria</taxon>
        <taxon>Pseudomonadati</taxon>
        <taxon>Pseudomonadota</taxon>
        <taxon>Alphaproteobacteria</taxon>
        <taxon>Rhodospirillales</taxon>
        <taxon>Rhodospirillaceae</taxon>
        <taxon>Magnetospirillum</taxon>
    </lineage>
</organism>
<evidence type="ECO:0000313" key="2">
    <source>
        <dbReference type="Proteomes" id="UP000680714"/>
    </source>
</evidence>
<comment type="caution">
    <text evidence="1">The sequence shown here is derived from an EMBL/GenBank/DDBJ whole genome shotgun (WGS) entry which is preliminary data.</text>
</comment>
<name>A0ABS5IET4_9PROT</name>
<reference evidence="1 2" key="1">
    <citation type="submission" date="2021-04" db="EMBL/GenBank/DDBJ databases">
        <title>Magnetospirillum sulfuroxidans sp. nov., a facultative chemolithoautotrophic sulfur-oxidizing alphaproteobacterium isolated from freshwater sediment and proposals for Paramagetospirillum gen. nov., and Magnetospirillaceae fam. nov.</title>
        <authorList>
            <person name="Koziaeva V."/>
            <person name="Geelhoed J.S."/>
            <person name="Sorokin D.Y."/>
            <person name="Grouzdev D.S."/>
        </authorList>
    </citation>
    <scope>NUCLEOTIDE SEQUENCE [LARGE SCALE GENOMIC DNA]</scope>
    <source>
        <strain evidence="1 2">J10</strain>
    </source>
</reference>
<sequence length="133" mass="14896">MTIATVIDAPAWRHHLDNLGPFASPDEYEALLQAAPADLPAEEREYLVGYLAGLHRYSTTEVERAYLALRPRLDELEDESAWTRQKTRELRRALRAFAVIGPVSVGDHAIRRQVAEELGHVGGFTDLVSMLLC</sequence>
<dbReference type="RefSeq" id="WP_211549731.1">
    <property type="nucleotide sequence ID" value="NZ_JAGTUF010000013.1"/>
</dbReference>
<dbReference type="Proteomes" id="UP000680714">
    <property type="component" value="Unassembled WGS sequence"/>
</dbReference>
<evidence type="ECO:0000313" key="1">
    <source>
        <dbReference type="EMBL" id="MBR9972702.1"/>
    </source>
</evidence>